<dbReference type="SUPFAM" id="SSF52540">
    <property type="entry name" value="P-loop containing nucleoside triphosphate hydrolases"/>
    <property type="match status" value="1"/>
</dbReference>
<feature type="domain" description="NB-ARC" evidence="4">
    <location>
        <begin position="175"/>
        <end position="346"/>
    </location>
</feature>
<evidence type="ECO:0000259" key="5">
    <source>
        <dbReference type="Pfam" id="PF18052"/>
    </source>
</evidence>
<evidence type="ECO:0000259" key="7">
    <source>
        <dbReference type="Pfam" id="PF23598"/>
    </source>
</evidence>
<keyword evidence="8" id="KW-0378">Hydrolase</keyword>
<dbReference type="Pfam" id="PF00931">
    <property type="entry name" value="NB-ARC"/>
    <property type="match status" value="1"/>
</dbReference>
<dbReference type="PRINTS" id="PR00364">
    <property type="entry name" value="DISEASERSIST"/>
</dbReference>
<dbReference type="InterPro" id="IPR032675">
    <property type="entry name" value="LRR_dom_sf"/>
</dbReference>
<evidence type="ECO:0000259" key="6">
    <source>
        <dbReference type="Pfam" id="PF23559"/>
    </source>
</evidence>
<dbReference type="Gene3D" id="1.10.8.430">
    <property type="entry name" value="Helical domain of apoptotic protease-activating factors"/>
    <property type="match status" value="1"/>
</dbReference>
<dbReference type="STRING" id="74649.A0A2P6PSR6"/>
<dbReference type="GO" id="GO:0016787">
    <property type="term" value="F:hydrolase activity"/>
    <property type="evidence" value="ECO:0007669"/>
    <property type="project" value="UniProtKB-KW"/>
</dbReference>
<dbReference type="InterPro" id="IPR042197">
    <property type="entry name" value="Apaf_helical"/>
</dbReference>
<dbReference type="OMA" id="VGQMEGT"/>
<dbReference type="InterPro" id="IPR041118">
    <property type="entry name" value="Rx_N"/>
</dbReference>
<dbReference type="InterPro" id="IPR036388">
    <property type="entry name" value="WH-like_DNA-bd_sf"/>
</dbReference>
<dbReference type="InterPro" id="IPR002182">
    <property type="entry name" value="NB-ARC"/>
</dbReference>
<feature type="domain" description="Disease resistance N-terminal" evidence="5">
    <location>
        <begin position="8"/>
        <end position="92"/>
    </location>
</feature>
<dbReference type="InterPro" id="IPR058922">
    <property type="entry name" value="WHD_DRP"/>
</dbReference>
<dbReference type="InterPro" id="IPR055414">
    <property type="entry name" value="LRR_R13L4/SHOC2-like"/>
</dbReference>
<accession>A0A2P6PSR6</accession>
<dbReference type="GO" id="GO:0098542">
    <property type="term" value="P:defense response to other organism"/>
    <property type="evidence" value="ECO:0007669"/>
    <property type="project" value="TreeGrafter"/>
</dbReference>
<keyword evidence="1" id="KW-0677">Repeat</keyword>
<proteinExistence type="predicted"/>
<dbReference type="InterPro" id="IPR027417">
    <property type="entry name" value="P-loop_NTPase"/>
</dbReference>
<feature type="domain" description="Disease resistance R13L4/SHOC-2-like LRR" evidence="7">
    <location>
        <begin position="551"/>
        <end position="872"/>
    </location>
</feature>
<dbReference type="Gene3D" id="3.80.10.10">
    <property type="entry name" value="Ribonuclease Inhibitor"/>
    <property type="match status" value="1"/>
</dbReference>
<evidence type="ECO:0000313" key="8">
    <source>
        <dbReference type="EMBL" id="PRQ24956.1"/>
    </source>
</evidence>
<dbReference type="Proteomes" id="UP000238479">
    <property type="component" value="Chromosome 6"/>
</dbReference>
<sequence length="917" mass="105012">MAMASAAIDLLLGKIVSFLDDQLSLLGGVHDELEEIKRELIVMKAFLEDAERTGVLSEVEKTWVANVRDVSVNVEDFIDEFTYHINNQRSWSPFTRTLRKSLRFPKNLWERHRIATKLQKIIKIIKAIPERSLRYGVKRIEGVSYSHYDPDRLRILRESSLFLQDDEVVGIIDAKEKLVTMLLSSQAQRTVISVVGMGGSGKTTLVAKTFNGQTVKQHFDCCAWITVSQTYTVEDLLRVIMKELLRAVKEQIPVDLSDMSYSHLVEMLASYLKEKRYMIVLDDVWDINLWRETSGALPDGPHGSRVMLTTRKEDIASFPFGLGSYVHHVQPLNKSEAWHLFSMKAFFSCPNSCCPTELEHIARDLVDKCEGLPLGIVALGALMSTKSVLSEWMKVYGSLNWELCNNPRLEVVKSILLLSFNDLPYRLKHCFLYCCVFPEDYVIQCRRLIRLWIAEGFVEQVRGAKTEEIAESYMAELTCRCMLQVVEREPSGRAETFRMHDLLRELCISISEAENFCTIYNDQEPAKESKARRVSMQANSRALRNPKVISKVRTFFMFAAFSLNYLPSGFQLLRILDLEDVPIVQLPDDIVNCFNLMYLNLRSTKVKELPKDIGKLSNLEMLNISNSKIRLLPVGILKLQKLHHLLMLHFNDQKLCSFDCLDGCTQAPPGICKLKSLQVLDTVKVEGELIEQLQSMTQLTRLGLANVREADEKDLCKALENMKLIEQLNVMTTDEDEVLRMDALAEGPPMLNTLFLTGKLERIPLWFHSLHSLSYLALLWSRVTHDFLPCIQELPNLTRLWLINAYTGEELVFRSGFRKLTELILLNFSQLSVIIIEKGVMPALKTLDIWECMQLKQIPRGIEHLTNLKQLTLLGVPNELIECMRGEGSMDNSKVKQIPNIGYCYKTRFGWSHGRTR</sequence>
<keyword evidence="9" id="KW-1185">Reference proteome</keyword>
<comment type="caution">
    <text evidence="8">The sequence shown here is derived from an EMBL/GenBank/DDBJ whole genome shotgun (WGS) entry which is preliminary data.</text>
</comment>
<evidence type="ECO:0000256" key="3">
    <source>
        <dbReference type="ARBA" id="ARBA00022821"/>
    </source>
</evidence>
<feature type="domain" description="Disease resistance protein winged helix" evidence="6">
    <location>
        <begin position="436"/>
        <end position="506"/>
    </location>
</feature>
<dbReference type="PANTHER" id="PTHR23155">
    <property type="entry name" value="DISEASE RESISTANCE PROTEIN RP"/>
    <property type="match status" value="1"/>
</dbReference>
<dbReference type="InterPro" id="IPR044974">
    <property type="entry name" value="Disease_R_plants"/>
</dbReference>
<dbReference type="Gene3D" id="1.20.5.4130">
    <property type="match status" value="1"/>
</dbReference>
<dbReference type="GO" id="GO:0043531">
    <property type="term" value="F:ADP binding"/>
    <property type="evidence" value="ECO:0007669"/>
    <property type="project" value="InterPro"/>
</dbReference>
<dbReference type="AlphaFoldDB" id="A0A2P6PSR6"/>
<evidence type="ECO:0000259" key="4">
    <source>
        <dbReference type="Pfam" id="PF00931"/>
    </source>
</evidence>
<dbReference type="Pfam" id="PF23559">
    <property type="entry name" value="WHD_DRP"/>
    <property type="match status" value="1"/>
</dbReference>
<keyword evidence="2" id="KW-0547">Nucleotide-binding</keyword>
<evidence type="ECO:0000256" key="2">
    <source>
        <dbReference type="ARBA" id="ARBA00022741"/>
    </source>
</evidence>
<dbReference type="Gene3D" id="1.10.10.10">
    <property type="entry name" value="Winged helix-like DNA-binding domain superfamily/Winged helix DNA-binding domain"/>
    <property type="match status" value="1"/>
</dbReference>
<evidence type="ECO:0000313" key="9">
    <source>
        <dbReference type="Proteomes" id="UP000238479"/>
    </source>
</evidence>
<dbReference type="EMBL" id="PDCK01000044">
    <property type="protein sequence ID" value="PRQ24956.1"/>
    <property type="molecule type" value="Genomic_DNA"/>
</dbReference>
<dbReference type="FunFam" id="3.40.50.300:FF:001091">
    <property type="entry name" value="Probable disease resistance protein At1g61300"/>
    <property type="match status" value="1"/>
</dbReference>
<dbReference type="Pfam" id="PF18052">
    <property type="entry name" value="Rx_N"/>
    <property type="match status" value="1"/>
</dbReference>
<organism evidence="8 9">
    <name type="scientific">Rosa chinensis</name>
    <name type="common">China rose</name>
    <dbReference type="NCBI Taxonomy" id="74649"/>
    <lineage>
        <taxon>Eukaryota</taxon>
        <taxon>Viridiplantae</taxon>
        <taxon>Streptophyta</taxon>
        <taxon>Embryophyta</taxon>
        <taxon>Tracheophyta</taxon>
        <taxon>Spermatophyta</taxon>
        <taxon>Magnoliopsida</taxon>
        <taxon>eudicotyledons</taxon>
        <taxon>Gunneridae</taxon>
        <taxon>Pentapetalae</taxon>
        <taxon>rosids</taxon>
        <taxon>fabids</taxon>
        <taxon>Rosales</taxon>
        <taxon>Rosaceae</taxon>
        <taxon>Rosoideae</taxon>
        <taxon>Rosoideae incertae sedis</taxon>
        <taxon>Rosa</taxon>
    </lineage>
</organism>
<reference evidence="8 9" key="1">
    <citation type="journal article" date="2018" name="Nat. Genet.">
        <title>The Rosa genome provides new insights in the design of modern roses.</title>
        <authorList>
            <person name="Bendahmane M."/>
        </authorList>
    </citation>
    <scope>NUCLEOTIDE SEQUENCE [LARGE SCALE GENOMIC DNA]</scope>
    <source>
        <strain evidence="9">cv. Old Blush</strain>
    </source>
</reference>
<dbReference type="Gramene" id="PRQ24956">
    <property type="protein sequence ID" value="PRQ24956"/>
    <property type="gene ID" value="RchiOBHm_Chr6g0278191"/>
</dbReference>
<dbReference type="CDD" id="cd14798">
    <property type="entry name" value="RX-CC_like"/>
    <property type="match status" value="1"/>
</dbReference>
<dbReference type="Gene3D" id="3.40.50.300">
    <property type="entry name" value="P-loop containing nucleotide triphosphate hydrolases"/>
    <property type="match status" value="1"/>
</dbReference>
<dbReference type="InterPro" id="IPR038005">
    <property type="entry name" value="RX-like_CC"/>
</dbReference>
<dbReference type="FunFam" id="1.10.10.10:FF:000322">
    <property type="entry name" value="Probable disease resistance protein At1g63360"/>
    <property type="match status" value="1"/>
</dbReference>
<name>A0A2P6PSR6_ROSCH</name>
<protein>
    <submittedName>
        <fullName evidence="8">Putative P-loop containing nucleoside triphosphate hydrolase, leucine-rich repeat domain, L</fullName>
    </submittedName>
</protein>
<dbReference type="SUPFAM" id="SSF52058">
    <property type="entry name" value="L domain-like"/>
    <property type="match status" value="1"/>
</dbReference>
<dbReference type="OrthoDB" id="598235at2759"/>
<dbReference type="PANTHER" id="PTHR23155:SF1205">
    <property type="entry name" value="DISEASE RESISTANCE PROTEIN RPM1"/>
    <property type="match status" value="1"/>
</dbReference>
<keyword evidence="3" id="KW-0611">Plant defense</keyword>
<dbReference type="Pfam" id="PF23598">
    <property type="entry name" value="LRR_14"/>
    <property type="match status" value="1"/>
</dbReference>
<evidence type="ECO:0000256" key="1">
    <source>
        <dbReference type="ARBA" id="ARBA00022737"/>
    </source>
</evidence>
<gene>
    <name evidence="8" type="ORF">RchiOBHm_Chr6g0278191</name>
</gene>